<evidence type="ECO:0000259" key="3">
    <source>
        <dbReference type="PROSITE" id="PS50213"/>
    </source>
</evidence>
<sequence>MRQAILLFAATAAGFVTPRAAESQQVPIVHKGAAQGAVQSWWDALPDASDLLSAVEGRITESVHRVDSILRRPFGSDHSEGEEDNDDDDEHSHPPHHGHHPPRGDPDKTIYELIKESKHTTKFAKLIEDYDEIKQLLQDTKHNHTLLVPTDRAFRRIPRHHKGKHGHDGDDNNDDDGDDHKPPKEFVLALLKYHLLPGLHSWRDILSAQTLPTELQPAGLGGSDKHPQRLRVSATPLLHRVTFNFHARLLAGDFVAKNGLVHAVDAFLLPPPGQATLVRLLPGTFSTFALALERTGLVDELEASKGGSDRVGGTLFAPTNHAWAMLGPRANAFLFSEWGRKYLKALVKYHIVVNETLYSDAFYRPDDDGEEDDEGVADYRHVDLPTLLDDKPVSVDIKTWRGFVSIVVNGFVRVVVRDGVANDGVIQVVGKVLIPPRQHDGDGHHVNDEDISVEELKGRLEPYLETESGAYQEGMGDL</sequence>
<dbReference type="Gene3D" id="2.30.180.10">
    <property type="entry name" value="FAS1 domain"/>
    <property type="match status" value="2"/>
</dbReference>
<comment type="caution">
    <text evidence="4">The sequence shown here is derived from an EMBL/GenBank/DDBJ whole genome shotgun (WGS) entry which is preliminary data.</text>
</comment>
<evidence type="ECO:0000313" key="5">
    <source>
        <dbReference type="Proteomes" id="UP001302812"/>
    </source>
</evidence>
<evidence type="ECO:0000256" key="2">
    <source>
        <dbReference type="SAM" id="SignalP"/>
    </source>
</evidence>
<dbReference type="RefSeq" id="XP_064674528.1">
    <property type="nucleotide sequence ID" value="XM_064817176.1"/>
</dbReference>
<dbReference type="InterPro" id="IPR036378">
    <property type="entry name" value="FAS1_dom_sf"/>
</dbReference>
<keyword evidence="5" id="KW-1185">Reference proteome</keyword>
<feature type="domain" description="FAS1" evidence="3">
    <location>
        <begin position="272"/>
        <end position="433"/>
    </location>
</feature>
<feature type="chain" id="PRO_5042853052" evidence="2">
    <location>
        <begin position="24"/>
        <end position="478"/>
    </location>
</feature>
<proteinExistence type="predicted"/>
<dbReference type="PANTHER" id="PTHR10900:SF125">
    <property type="entry name" value="FAS1 DOMAIN-CONTAINING PROTEIN YLR001C"/>
    <property type="match status" value="1"/>
</dbReference>
<feature type="signal peptide" evidence="2">
    <location>
        <begin position="1"/>
        <end position="23"/>
    </location>
</feature>
<evidence type="ECO:0000313" key="4">
    <source>
        <dbReference type="EMBL" id="KAK4116958.1"/>
    </source>
</evidence>
<dbReference type="SUPFAM" id="SSF82153">
    <property type="entry name" value="FAS1 domain"/>
    <property type="match status" value="2"/>
</dbReference>
<dbReference type="SMART" id="SM00554">
    <property type="entry name" value="FAS1"/>
    <property type="match status" value="2"/>
</dbReference>
<dbReference type="PROSITE" id="PS50213">
    <property type="entry name" value="FAS1"/>
    <property type="match status" value="2"/>
</dbReference>
<feature type="region of interest" description="Disordered" evidence="1">
    <location>
        <begin position="149"/>
        <end position="181"/>
    </location>
</feature>
<feature type="compositionally biased region" description="Basic residues" evidence="1">
    <location>
        <begin position="155"/>
        <end position="165"/>
    </location>
</feature>
<protein>
    <submittedName>
        <fullName evidence="4">Fasciclin-domain-containing protein</fullName>
    </submittedName>
</protein>
<reference evidence="4" key="1">
    <citation type="journal article" date="2023" name="Mol. Phylogenet. Evol.">
        <title>Genome-scale phylogeny and comparative genomics of the fungal order Sordariales.</title>
        <authorList>
            <person name="Hensen N."/>
            <person name="Bonometti L."/>
            <person name="Westerberg I."/>
            <person name="Brannstrom I.O."/>
            <person name="Guillou S."/>
            <person name="Cros-Aarteil S."/>
            <person name="Calhoun S."/>
            <person name="Haridas S."/>
            <person name="Kuo A."/>
            <person name="Mondo S."/>
            <person name="Pangilinan J."/>
            <person name="Riley R."/>
            <person name="LaButti K."/>
            <person name="Andreopoulos B."/>
            <person name="Lipzen A."/>
            <person name="Chen C."/>
            <person name="Yan M."/>
            <person name="Daum C."/>
            <person name="Ng V."/>
            <person name="Clum A."/>
            <person name="Steindorff A."/>
            <person name="Ohm R.A."/>
            <person name="Martin F."/>
            <person name="Silar P."/>
            <person name="Natvig D.O."/>
            <person name="Lalanne C."/>
            <person name="Gautier V."/>
            <person name="Ament-Velasquez S.L."/>
            <person name="Kruys A."/>
            <person name="Hutchinson M.I."/>
            <person name="Powell A.J."/>
            <person name="Barry K."/>
            <person name="Miller A.N."/>
            <person name="Grigoriev I.V."/>
            <person name="Debuchy R."/>
            <person name="Gladieux P."/>
            <person name="Hiltunen Thoren M."/>
            <person name="Johannesson H."/>
        </authorList>
    </citation>
    <scope>NUCLEOTIDE SEQUENCE</scope>
    <source>
        <strain evidence="4">CBS 508.74</strain>
    </source>
</reference>
<dbReference type="AlphaFoldDB" id="A0AAN6TM14"/>
<dbReference type="Proteomes" id="UP001302812">
    <property type="component" value="Unassembled WGS sequence"/>
</dbReference>
<organism evidence="4 5">
    <name type="scientific">Canariomyces notabilis</name>
    <dbReference type="NCBI Taxonomy" id="2074819"/>
    <lineage>
        <taxon>Eukaryota</taxon>
        <taxon>Fungi</taxon>
        <taxon>Dikarya</taxon>
        <taxon>Ascomycota</taxon>
        <taxon>Pezizomycotina</taxon>
        <taxon>Sordariomycetes</taxon>
        <taxon>Sordariomycetidae</taxon>
        <taxon>Sordariales</taxon>
        <taxon>Chaetomiaceae</taxon>
        <taxon>Canariomyces</taxon>
    </lineage>
</organism>
<gene>
    <name evidence="4" type="ORF">N656DRAFT_793503</name>
</gene>
<dbReference type="InterPro" id="IPR050904">
    <property type="entry name" value="Adhesion/Biosynth-related"/>
</dbReference>
<reference evidence="4" key="2">
    <citation type="submission" date="2023-05" db="EMBL/GenBank/DDBJ databases">
        <authorList>
            <consortium name="Lawrence Berkeley National Laboratory"/>
            <person name="Steindorff A."/>
            <person name="Hensen N."/>
            <person name="Bonometti L."/>
            <person name="Westerberg I."/>
            <person name="Brannstrom I.O."/>
            <person name="Guillou S."/>
            <person name="Cros-Aarteil S."/>
            <person name="Calhoun S."/>
            <person name="Haridas S."/>
            <person name="Kuo A."/>
            <person name="Mondo S."/>
            <person name="Pangilinan J."/>
            <person name="Riley R."/>
            <person name="Labutti K."/>
            <person name="Andreopoulos B."/>
            <person name="Lipzen A."/>
            <person name="Chen C."/>
            <person name="Yanf M."/>
            <person name="Daum C."/>
            <person name="Ng V."/>
            <person name="Clum A."/>
            <person name="Ohm R."/>
            <person name="Martin F."/>
            <person name="Silar P."/>
            <person name="Natvig D."/>
            <person name="Lalanne C."/>
            <person name="Gautier V."/>
            <person name="Ament-Velasquez S.L."/>
            <person name="Kruys A."/>
            <person name="Hutchinson M.I."/>
            <person name="Powell A.J."/>
            <person name="Barry K."/>
            <person name="Miller A.N."/>
            <person name="Grigoriev I.V."/>
            <person name="Debuchy R."/>
            <person name="Gladieux P."/>
            <person name="Thoren M.H."/>
            <person name="Johannesson H."/>
        </authorList>
    </citation>
    <scope>NUCLEOTIDE SEQUENCE</scope>
    <source>
        <strain evidence="4">CBS 508.74</strain>
    </source>
</reference>
<accession>A0AAN6TM14</accession>
<dbReference type="EMBL" id="MU853332">
    <property type="protein sequence ID" value="KAK4116958.1"/>
    <property type="molecule type" value="Genomic_DNA"/>
</dbReference>
<dbReference type="InterPro" id="IPR000782">
    <property type="entry name" value="FAS1_domain"/>
</dbReference>
<keyword evidence="2" id="KW-0732">Signal</keyword>
<feature type="region of interest" description="Disordered" evidence="1">
    <location>
        <begin position="70"/>
        <end position="108"/>
    </location>
</feature>
<feature type="domain" description="FAS1" evidence="3">
    <location>
        <begin position="107"/>
        <end position="268"/>
    </location>
</feature>
<dbReference type="PANTHER" id="PTHR10900">
    <property type="entry name" value="PERIOSTIN-RELATED"/>
    <property type="match status" value="1"/>
</dbReference>
<dbReference type="GeneID" id="89941301"/>
<feature type="compositionally biased region" description="Basic and acidic residues" evidence="1">
    <location>
        <begin position="70"/>
        <end position="79"/>
    </location>
</feature>
<dbReference type="Pfam" id="PF02469">
    <property type="entry name" value="Fasciclin"/>
    <property type="match status" value="2"/>
</dbReference>
<name>A0AAN6TM14_9PEZI</name>
<evidence type="ECO:0000256" key="1">
    <source>
        <dbReference type="SAM" id="MobiDB-lite"/>
    </source>
</evidence>
<feature type="compositionally biased region" description="Acidic residues" evidence="1">
    <location>
        <begin position="80"/>
        <end position="89"/>
    </location>
</feature>